<evidence type="ECO:0000313" key="1">
    <source>
        <dbReference type="EMBL" id="CAD8104357.1"/>
    </source>
</evidence>
<accession>A0A8S1PMA1</accession>
<keyword evidence="2" id="KW-1185">Reference proteome</keyword>
<reference evidence="1" key="1">
    <citation type="submission" date="2021-01" db="EMBL/GenBank/DDBJ databases">
        <authorList>
            <consortium name="Genoscope - CEA"/>
            <person name="William W."/>
        </authorList>
    </citation>
    <scope>NUCLEOTIDE SEQUENCE</scope>
</reference>
<dbReference type="EMBL" id="CAJJDN010000082">
    <property type="protein sequence ID" value="CAD8104357.1"/>
    <property type="molecule type" value="Genomic_DNA"/>
</dbReference>
<evidence type="ECO:0000313" key="2">
    <source>
        <dbReference type="Proteomes" id="UP000692954"/>
    </source>
</evidence>
<dbReference type="AlphaFoldDB" id="A0A8S1PMA1"/>
<proteinExistence type="predicted"/>
<gene>
    <name evidence="1" type="ORF">PSON_ATCC_30995.1.T0820062</name>
</gene>
<name>A0A8S1PMA1_9CILI</name>
<sequence>MQFIKNLVNKSPDQLISIEGKVIAIEHQKWNQINLIIITISIEKDQFKLYGFIQIQKMDLQIGFKYEFTKVQVGSLNNQFCGLLTTLSRIYCDRQDILEIEKNKSVIFDKNPKQQIEIEKSDKYITNPFIIYLNDYFSQEEFKLEGTMLCKIKQKLLNLKICTLVGYIYKINTDQKKILNLGIIDDVTHSPCEIDLQYNNQSQIANYVLGQKISFTNLQKQNRVIQNSFKGFIEDQKIVQYDLITMENQQITLFSLLRRLKTFNILPYSQLNDIKPYTIDRKLRKYKVDTVKIYSILFQYTCPICKGCVKWRQDNEIYQCESCLTLVEYNEITWEILALVQIRIGTQMALLKLRDRLVLEFFDISPLYEQFMQKYSLTTNYNSLKQEQIEDDEKLKYLYDACYNSFISKEILGQAYCDLIKTTKTKEKWKQINKLKKQELLKIDIDFEYKFIDYQVWIEKNDYEKLIIYPNGAYEQVLKNNKSEKWYENRVLLPLICLECFGVQNISINNYKQYIASAIQ</sequence>
<dbReference type="Proteomes" id="UP000692954">
    <property type="component" value="Unassembled WGS sequence"/>
</dbReference>
<organism evidence="1 2">
    <name type="scientific">Paramecium sonneborni</name>
    <dbReference type="NCBI Taxonomy" id="65129"/>
    <lineage>
        <taxon>Eukaryota</taxon>
        <taxon>Sar</taxon>
        <taxon>Alveolata</taxon>
        <taxon>Ciliophora</taxon>
        <taxon>Intramacronucleata</taxon>
        <taxon>Oligohymenophorea</taxon>
        <taxon>Peniculida</taxon>
        <taxon>Parameciidae</taxon>
        <taxon>Paramecium</taxon>
    </lineage>
</organism>
<protein>
    <submittedName>
        <fullName evidence="1">Uncharacterized protein</fullName>
    </submittedName>
</protein>
<comment type="caution">
    <text evidence="1">The sequence shown here is derived from an EMBL/GenBank/DDBJ whole genome shotgun (WGS) entry which is preliminary data.</text>
</comment>
<dbReference type="OrthoDB" id="297645at2759"/>